<dbReference type="PANTHER" id="PTHR11003">
    <property type="entry name" value="POTASSIUM CHANNEL, SUBFAMILY K"/>
    <property type="match status" value="1"/>
</dbReference>
<dbReference type="GO" id="GO:0005886">
    <property type="term" value="C:plasma membrane"/>
    <property type="evidence" value="ECO:0007669"/>
    <property type="project" value="TreeGrafter"/>
</dbReference>
<keyword evidence="6 8" id="KW-0472">Membrane</keyword>
<dbReference type="AlphaFoldDB" id="A0A914EAW0"/>
<dbReference type="Proteomes" id="UP000887540">
    <property type="component" value="Unplaced"/>
</dbReference>
<keyword evidence="5" id="KW-0406">Ion transport</keyword>
<dbReference type="GO" id="GO:0022841">
    <property type="term" value="F:potassium ion leak channel activity"/>
    <property type="evidence" value="ECO:0007669"/>
    <property type="project" value="TreeGrafter"/>
</dbReference>
<evidence type="ECO:0000313" key="10">
    <source>
        <dbReference type="Proteomes" id="UP000887540"/>
    </source>
</evidence>
<organism evidence="10 11">
    <name type="scientific">Acrobeloides nanus</name>
    <dbReference type="NCBI Taxonomy" id="290746"/>
    <lineage>
        <taxon>Eukaryota</taxon>
        <taxon>Metazoa</taxon>
        <taxon>Ecdysozoa</taxon>
        <taxon>Nematoda</taxon>
        <taxon>Chromadorea</taxon>
        <taxon>Rhabditida</taxon>
        <taxon>Tylenchina</taxon>
        <taxon>Cephalobomorpha</taxon>
        <taxon>Cephaloboidea</taxon>
        <taxon>Cephalobidae</taxon>
        <taxon>Acrobeloides</taxon>
    </lineage>
</organism>
<keyword evidence="2" id="KW-0813">Transport</keyword>
<proteinExistence type="predicted"/>
<dbReference type="GO" id="GO:0015271">
    <property type="term" value="F:outward rectifier potassium channel activity"/>
    <property type="evidence" value="ECO:0007669"/>
    <property type="project" value="TreeGrafter"/>
</dbReference>
<reference evidence="11" key="1">
    <citation type="submission" date="2022-11" db="UniProtKB">
        <authorList>
            <consortium name="WormBaseParasite"/>
        </authorList>
    </citation>
    <scope>IDENTIFICATION</scope>
</reference>
<keyword evidence="7" id="KW-0407">Ion channel</keyword>
<dbReference type="InterPro" id="IPR003280">
    <property type="entry name" value="2pore_dom_K_chnl"/>
</dbReference>
<evidence type="ECO:0000313" key="11">
    <source>
        <dbReference type="WBParaSite" id="ACRNAN_scaffold6750.g17930.t1"/>
    </source>
</evidence>
<feature type="transmembrane region" description="Helical" evidence="8">
    <location>
        <begin position="67"/>
        <end position="90"/>
    </location>
</feature>
<dbReference type="InterPro" id="IPR013099">
    <property type="entry name" value="K_chnl_dom"/>
</dbReference>
<feature type="transmembrane region" description="Helical" evidence="8">
    <location>
        <begin position="124"/>
        <end position="146"/>
    </location>
</feature>
<dbReference type="PANTHER" id="PTHR11003:SF310">
    <property type="entry name" value="UNCOORDINATED PROTEIN 58"/>
    <property type="match status" value="1"/>
</dbReference>
<sequence length="274" mass="32121">MFITAADIGKFLSETLLKLVNNWNRFTKRVKNFCLNILCRRKMQRKSLHSASAQLDELDELQEQSKLWFPIGAYVACICIYCSMGSFMFINWERHWSFIHAFHFGFNLIVTVGLGDLVVTDYMFLSLIVAFVIVGLSVVTMCVDLASTHLKAYFTRIHYFGRAKKFLGMSEEIKEIVALLGAMRKKKGGKVTWNDVRDFLDNELRDRPFEPHELLMKLRYIDETSSGMSTIRHNSFQSDFFRENEYWRRLFALRPDHPVFRNEPLTRAEQPAYL</sequence>
<keyword evidence="10" id="KW-1185">Reference proteome</keyword>
<evidence type="ECO:0000256" key="1">
    <source>
        <dbReference type="ARBA" id="ARBA00004141"/>
    </source>
</evidence>
<evidence type="ECO:0000259" key="9">
    <source>
        <dbReference type="Pfam" id="PF07885"/>
    </source>
</evidence>
<feature type="domain" description="Potassium channel" evidence="9">
    <location>
        <begin position="78"/>
        <end position="144"/>
    </location>
</feature>
<dbReference type="WBParaSite" id="ACRNAN_scaffold6750.g17930.t1">
    <property type="protein sequence ID" value="ACRNAN_scaffold6750.g17930.t1"/>
    <property type="gene ID" value="ACRNAN_scaffold6750.g17930"/>
</dbReference>
<name>A0A914EAW0_9BILA</name>
<evidence type="ECO:0000256" key="6">
    <source>
        <dbReference type="ARBA" id="ARBA00023136"/>
    </source>
</evidence>
<evidence type="ECO:0000256" key="3">
    <source>
        <dbReference type="ARBA" id="ARBA00022692"/>
    </source>
</evidence>
<evidence type="ECO:0000256" key="2">
    <source>
        <dbReference type="ARBA" id="ARBA00022448"/>
    </source>
</evidence>
<evidence type="ECO:0000256" key="5">
    <source>
        <dbReference type="ARBA" id="ARBA00023065"/>
    </source>
</evidence>
<accession>A0A914EAW0</accession>
<keyword evidence="3 8" id="KW-0812">Transmembrane</keyword>
<evidence type="ECO:0000256" key="4">
    <source>
        <dbReference type="ARBA" id="ARBA00022989"/>
    </source>
</evidence>
<dbReference type="SUPFAM" id="SSF81324">
    <property type="entry name" value="Voltage-gated potassium channels"/>
    <property type="match status" value="1"/>
</dbReference>
<dbReference type="GO" id="GO:0030322">
    <property type="term" value="P:stabilization of membrane potential"/>
    <property type="evidence" value="ECO:0007669"/>
    <property type="project" value="TreeGrafter"/>
</dbReference>
<evidence type="ECO:0000256" key="8">
    <source>
        <dbReference type="SAM" id="Phobius"/>
    </source>
</evidence>
<keyword evidence="4 8" id="KW-1133">Transmembrane helix</keyword>
<dbReference type="Pfam" id="PF07885">
    <property type="entry name" value="Ion_trans_2"/>
    <property type="match status" value="1"/>
</dbReference>
<protein>
    <submittedName>
        <fullName evidence="11">Potassium channel domain-containing protein</fullName>
    </submittedName>
</protein>
<comment type="subcellular location">
    <subcellularLocation>
        <location evidence="1">Membrane</location>
        <topology evidence="1">Multi-pass membrane protein</topology>
    </subcellularLocation>
</comment>
<dbReference type="Gene3D" id="1.10.287.70">
    <property type="match status" value="1"/>
</dbReference>
<feature type="transmembrane region" description="Helical" evidence="8">
    <location>
        <begin position="97"/>
        <end position="118"/>
    </location>
</feature>
<evidence type="ECO:0000256" key="7">
    <source>
        <dbReference type="ARBA" id="ARBA00023303"/>
    </source>
</evidence>